<dbReference type="STRING" id="267850.ADINL_2685"/>
<gene>
    <name evidence="1" type="ORF">ADINL_2685</name>
</gene>
<dbReference type="Proteomes" id="UP000027318">
    <property type="component" value="Unassembled WGS sequence"/>
</dbReference>
<sequence>MQTLIKTEHERVINDFNLLAKDTQQVLREFIEGAQVLEIVSADAHGVTEVSTNYLRGDKVFDVIYDETTRKLLGGSDPAVFEKVIAVLPESGRQAVAEKTQSPQRIRKIKIKHDDKDHREYVHLHTIDSDGNINSFKMELDGSKKR</sequence>
<keyword evidence="2" id="KW-1185">Reference proteome</keyword>
<proteinExistence type="predicted"/>
<name>A0A063XZ69_9GAMM</name>
<accession>A0A063XZ69</accession>
<dbReference type="EMBL" id="JMSZ01000036">
    <property type="protein sequence ID" value="KDE38784.1"/>
    <property type="molecule type" value="Genomic_DNA"/>
</dbReference>
<dbReference type="OrthoDB" id="6196131at2"/>
<organism evidence="1 2">
    <name type="scientific">Nitrincola lacisaponensis</name>
    <dbReference type="NCBI Taxonomy" id="267850"/>
    <lineage>
        <taxon>Bacteria</taxon>
        <taxon>Pseudomonadati</taxon>
        <taxon>Pseudomonadota</taxon>
        <taxon>Gammaproteobacteria</taxon>
        <taxon>Oceanospirillales</taxon>
        <taxon>Oceanospirillaceae</taxon>
        <taxon>Nitrincola</taxon>
    </lineage>
</organism>
<reference evidence="1 2" key="1">
    <citation type="journal article" date="2005" name="Int. J. Syst. Evol. Microbiol.">
        <title>Nitrincola lacisaponensis gen. nov., sp. nov., a novel alkaliphilic bacterium isolated from an alkaline, saline lake.</title>
        <authorList>
            <person name="Dimitriu P.A."/>
            <person name="Shukla S.K."/>
            <person name="Conradt J."/>
            <person name="Marquez M.C."/>
            <person name="Ventosa A."/>
            <person name="Maglia A."/>
            <person name="Peyton B.M."/>
            <person name="Pinkart H.C."/>
            <person name="Mormile M.R."/>
        </authorList>
    </citation>
    <scope>NUCLEOTIDE SEQUENCE [LARGE SCALE GENOMIC DNA]</scope>
    <source>
        <strain evidence="1 2">4CA</strain>
    </source>
</reference>
<dbReference type="RefSeq" id="WP_036549114.1">
    <property type="nucleotide sequence ID" value="NZ_JMSZ01000036.1"/>
</dbReference>
<comment type="caution">
    <text evidence="1">The sequence shown here is derived from an EMBL/GenBank/DDBJ whole genome shotgun (WGS) entry which is preliminary data.</text>
</comment>
<evidence type="ECO:0000313" key="1">
    <source>
        <dbReference type="EMBL" id="KDE38784.1"/>
    </source>
</evidence>
<evidence type="ECO:0000313" key="2">
    <source>
        <dbReference type="Proteomes" id="UP000027318"/>
    </source>
</evidence>
<dbReference type="AlphaFoldDB" id="A0A063XZ69"/>
<protein>
    <submittedName>
        <fullName evidence="1">Uncharacterized protein</fullName>
    </submittedName>
</protein>